<accession>A0A0H5S7F5</accession>
<dbReference type="AlphaFoldDB" id="A0A0H5S7F5"/>
<keyword evidence="2" id="KW-1133">Transmembrane helix</keyword>
<reference evidence="4" key="1">
    <citation type="submission" date="2015-07" db="EMBL/GenBank/DDBJ databases">
        <authorList>
            <person name="Urmite Genomes"/>
        </authorList>
    </citation>
    <scope>NUCLEOTIDE SEQUENCE [LARGE SCALE GENOMIC DNA]</scope>
    <source>
        <strain evidence="4">type strain: ATCC 49404</strain>
    </source>
</reference>
<dbReference type="Proteomes" id="UP000199147">
    <property type="component" value="Unassembled WGS sequence"/>
</dbReference>
<dbReference type="STRING" id="146018.BN2156_04050"/>
<evidence type="ECO:0000313" key="4">
    <source>
        <dbReference type="Proteomes" id="UP000199147"/>
    </source>
</evidence>
<feature type="compositionally biased region" description="Polar residues" evidence="1">
    <location>
        <begin position="100"/>
        <end position="117"/>
    </location>
</feature>
<organism evidence="3 4">
    <name type="scientific">Mycolicibacterium neworleansense</name>
    <dbReference type="NCBI Taxonomy" id="146018"/>
    <lineage>
        <taxon>Bacteria</taxon>
        <taxon>Bacillati</taxon>
        <taxon>Actinomycetota</taxon>
        <taxon>Actinomycetes</taxon>
        <taxon>Mycobacteriales</taxon>
        <taxon>Mycobacteriaceae</taxon>
        <taxon>Mycolicibacterium</taxon>
    </lineage>
</organism>
<keyword evidence="2" id="KW-0812">Transmembrane</keyword>
<feature type="region of interest" description="Disordered" evidence="1">
    <location>
        <begin position="93"/>
        <end position="122"/>
    </location>
</feature>
<evidence type="ECO:0000313" key="3">
    <source>
        <dbReference type="EMBL" id="CRZ17169.1"/>
    </source>
</evidence>
<evidence type="ECO:0000256" key="1">
    <source>
        <dbReference type="SAM" id="MobiDB-lite"/>
    </source>
</evidence>
<name>A0A0H5S7F5_9MYCO</name>
<protein>
    <submittedName>
        <fullName evidence="3">Uncharacterized protein</fullName>
    </submittedName>
</protein>
<feature type="transmembrane region" description="Helical" evidence="2">
    <location>
        <begin position="69"/>
        <end position="91"/>
    </location>
</feature>
<dbReference type="EMBL" id="CWKH01000002">
    <property type="protein sequence ID" value="CRZ17169.1"/>
    <property type="molecule type" value="Genomic_DNA"/>
</dbReference>
<gene>
    <name evidence="3" type="ORF">BN2156_04050</name>
</gene>
<proteinExistence type="predicted"/>
<keyword evidence="2" id="KW-0472">Membrane</keyword>
<dbReference type="OrthoDB" id="4656918at2"/>
<keyword evidence="4" id="KW-1185">Reference proteome</keyword>
<feature type="compositionally biased region" description="Pro residues" evidence="1">
    <location>
        <begin position="34"/>
        <end position="49"/>
    </location>
</feature>
<feature type="region of interest" description="Disordered" evidence="1">
    <location>
        <begin position="1"/>
        <end position="64"/>
    </location>
</feature>
<evidence type="ECO:0000256" key="2">
    <source>
        <dbReference type="SAM" id="Phobius"/>
    </source>
</evidence>
<sequence>MSLPPPPGSYGQQPPMGGQPGGGAPQPWSQQPYPGGPSGPPPSGPPPWGPQQQWAGGPPPPNGGGKTKWILGGLAAVLAIALVVVITVLVVRPDGGGNGPSNASGTGSDSEFASANDTGPVGIITEDPTCDAWNTIVGEYSDAVNAVKWDERDPKVPANSWTPEQRAMYETAGKAMSRAVDQSSNFVKKTPHRVMRILYEQYIAYTRAFMERIPSYVAEDDALVGASNAASGSLASICGAVIYRVAQAVAPLVPTGPEPEKVAVPQDPSAPAQLLSGSNSICGDWETLVSNFSDDTASWRAIDKDIPAKEWTPEQRSINDAVAPVMSASADEMERLGRQSGNPGLEDVTTLAAQYRRGFVTALRDYTPADSYLALSATNLVRLVTSACKAAP</sequence>